<dbReference type="SUPFAM" id="SSF53098">
    <property type="entry name" value="Ribonuclease H-like"/>
    <property type="match status" value="1"/>
</dbReference>
<dbReference type="GeneID" id="28801478"/>
<dbReference type="EMBL" id="KU998255">
    <property type="protein sequence ID" value="ANA87603.1"/>
    <property type="molecule type" value="Genomic_DNA"/>
</dbReference>
<evidence type="ECO:0000259" key="1">
    <source>
        <dbReference type="SMART" id="SM00479"/>
    </source>
</evidence>
<dbReference type="Proteomes" id="UP000202089">
    <property type="component" value="Segment"/>
</dbReference>
<evidence type="ECO:0000313" key="3">
    <source>
        <dbReference type="Proteomes" id="UP000202089"/>
    </source>
</evidence>
<dbReference type="InterPro" id="IPR012337">
    <property type="entry name" value="RNaseH-like_sf"/>
</dbReference>
<dbReference type="Pfam" id="PF00929">
    <property type="entry name" value="RNase_T"/>
    <property type="match status" value="1"/>
</dbReference>
<dbReference type="OrthoDB" id="18730at10239"/>
<dbReference type="RefSeq" id="YP_009274038.1">
    <property type="nucleotide sequence ID" value="NC_030912.1"/>
</dbReference>
<feature type="domain" description="Exonuclease" evidence="1">
    <location>
        <begin position="4"/>
        <end position="187"/>
    </location>
</feature>
<reference evidence="3" key="1">
    <citation type="submission" date="2016-03" db="EMBL/GenBank/DDBJ databases">
        <authorList>
            <person name="Ploux O."/>
        </authorList>
    </citation>
    <scope>NUCLEOTIDE SEQUENCE [LARGE SCALE GENOMIC DNA]</scope>
</reference>
<name>A0A166YGY3_9CAUD</name>
<dbReference type="InterPro" id="IPR013520">
    <property type="entry name" value="Ribonucl_H"/>
</dbReference>
<evidence type="ECO:0000313" key="2">
    <source>
        <dbReference type="EMBL" id="ANA87603.1"/>
    </source>
</evidence>
<proteinExistence type="predicted"/>
<accession>A0A166YGY3</accession>
<gene>
    <name evidence="2" type="primary">26</name>
    <name evidence="2" type="ORF">MCGONAGALL_26</name>
</gene>
<dbReference type="SMART" id="SM00479">
    <property type="entry name" value="EXOIII"/>
    <property type="match status" value="1"/>
</dbReference>
<sequence>MTHRYVALDLETTGLNTLTACPLEIGAVEILENDPRGPYGRVLGFVPHTPDAVLHKASPDALAVNRFYERRLYAAMLRPAETADMMLELVELLRGATLVGANVAYDAAILWAWLATFTDDETPPWHFRLYDVELATEVALNLDRTPSLRSSCELWNVDTDRDAAHTALGDAYMAADVFLAVRAHCRGDEPDQHPANVVPIIPRAVGGASVSSASSRSRCLCHTSELAPCPIHNGPL</sequence>
<dbReference type="CDD" id="cd06127">
    <property type="entry name" value="DEDDh"/>
    <property type="match status" value="1"/>
</dbReference>
<dbReference type="GO" id="GO:0003676">
    <property type="term" value="F:nucleic acid binding"/>
    <property type="evidence" value="ECO:0007669"/>
    <property type="project" value="InterPro"/>
</dbReference>
<protein>
    <submittedName>
        <fullName evidence="2">DNA polymerase III subunit</fullName>
    </submittedName>
</protein>
<keyword evidence="3" id="KW-1185">Reference proteome</keyword>
<dbReference type="KEGG" id="vg:28801478"/>
<organism evidence="2 3">
    <name type="scientific">Gordonia phage McGonagall</name>
    <dbReference type="NCBI Taxonomy" id="1838072"/>
    <lineage>
        <taxon>Viruses</taxon>
        <taxon>Duplodnaviria</taxon>
        <taxon>Heunggongvirae</taxon>
        <taxon>Uroviricota</taxon>
        <taxon>Caudoviricetes</taxon>
        <taxon>Mcgonagallvirus</taxon>
        <taxon>Mcgonagallvirus macgonagall</taxon>
    </lineage>
</organism>
<dbReference type="InterPro" id="IPR036397">
    <property type="entry name" value="RNaseH_sf"/>
</dbReference>
<dbReference type="Gene3D" id="3.30.420.10">
    <property type="entry name" value="Ribonuclease H-like superfamily/Ribonuclease H"/>
    <property type="match status" value="1"/>
</dbReference>